<accession>A0A3E0J0U9</accession>
<evidence type="ECO:0000313" key="2">
    <source>
        <dbReference type="Proteomes" id="UP000256305"/>
    </source>
</evidence>
<keyword evidence="2" id="KW-1185">Reference proteome</keyword>
<dbReference type="AlphaFoldDB" id="A0A3E0J0U9"/>
<gene>
    <name evidence="1" type="ORF">DYE48_18700</name>
</gene>
<sequence>MLAKSSCVDPYSSMCCLFKRA</sequence>
<name>A0A3E0J0U9_9BACI</name>
<dbReference type="EMBL" id="QUAE01000025">
    <property type="protein sequence ID" value="REJ06526.1"/>
    <property type="molecule type" value="Genomic_DNA"/>
</dbReference>
<organism evidence="1 2">
    <name type="scientific">Halobacillus trueperi</name>
    <dbReference type="NCBI Taxonomy" id="156205"/>
    <lineage>
        <taxon>Bacteria</taxon>
        <taxon>Bacillati</taxon>
        <taxon>Bacillota</taxon>
        <taxon>Bacilli</taxon>
        <taxon>Bacillales</taxon>
        <taxon>Bacillaceae</taxon>
        <taxon>Halobacillus</taxon>
    </lineage>
</organism>
<evidence type="ECO:0000313" key="1">
    <source>
        <dbReference type="EMBL" id="REJ06526.1"/>
    </source>
</evidence>
<proteinExistence type="predicted"/>
<protein>
    <submittedName>
        <fullName evidence="1">Uncharacterized protein</fullName>
    </submittedName>
</protein>
<reference evidence="1 2" key="1">
    <citation type="submission" date="2018-08" db="EMBL/GenBank/DDBJ databases">
        <title>Genome sequence of Halobacillus trueperi KCTC 3686.</title>
        <authorList>
            <person name="Cho K.H."/>
            <person name="Kwak M.-J."/>
            <person name="Kim B.-Y."/>
            <person name="Chun J."/>
        </authorList>
    </citation>
    <scope>NUCLEOTIDE SEQUENCE [LARGE SCALE GENOMIC DNA]</scope>
    <source>
        <strain evidence="1 2">KCTC 3686</strain>
    </source>
</reference>
<comment type="caution">
    <text evidence="1">The sequence shown here is derived from an EMBL/GenBank/DDBJ whole genome shotgun (WGS) entry which is preliminary data.</text>
</comment>
<dbReference type="Proteomes" id="UP000256305">
    <property type="component" value="Unassembled WGS sequence"/>
</dbReference>